<evidence type="ECO:0000256" key="4">
    <source>
        <dbReference type="ARBA" id="ARBA00022475"/>
    </source>
</evidence>
<feature type="transmembrane region" description="Helical" evidence="8">
    <location>
        <begin position="305"/>
        <end position="330"/>
    </location>
</feature>
<evidence type="ECO:0000313" key="11">
    <source>
        <dbReference type="Proteomes" id="UP000252893"/>
    </source>
</evidence>
<feature type="transmembrane region" description="Helical" evidence="8">
    <location>
        <begin position="342"/>
        <end position="362"/>
    </location>
</feature>
<comment type="subcellular location">
    <subcellularLocation>
        <location evidence="8">Cell inner membrane</location>
        <topology evidence="8">Multi-pass membrane protein</topology>
    </subcellularLocation>
    <subcellularLocation>
        <location evidence="1">Cell membrane</location>
        <topology evidence="1">Multi-pass membrane protein</topology>
    </subcellularLocation>
</comment>
<dbReference type="AlphaFoldDB" id="A0A366E066"/>
<dbReference type="PANTHER" id="PTHR23502">
    <property type="entry name" value="MAJOR FACILITATOR SUPERFAMILY"/>
    <property type="match status" value="1"/>
</dbReference>
<organism evidence="10 11">
    <name type="scientific">Pseudochrobactrum asaccharolyticum</name>
    <dbReference type="NCBI Taxonomy" id="354351"/>
    <lineage>
        <taxon>Bacteria</taxon>
        <taxon>Pseudomonadati</taxon>
        <taxon>Pseudomonadota</taxon>
        <taxon>Alphaproteobacteria</taxon>
        <taxon>Hyphomicrobiales</taxon>
        <taxon>Brucellaceae</taxon>
        <taxon>Pseudochrobactrum</taxon>
    </lineage>
</organism>
<evidence type="ECO:0000256" key="6">
    <source>
        <dbReference type="ARBA" id="ARBA00022989"/>
    </source>
</evidence>
<evidence type="ECO:0000259" key="9">
    <source>
        <dbReference type="PROSITE" id="PS50850"/>
    </source>
</evidence>
<dbReference type="PANTHER" id="PTHR23502:SF132">
    <property type="entry name" value="POLYAMINE TRANSPORTER 2-RELATED"/>
    <property type="match status" value="1"/>
</dbReference>
<keyword evidence="4" id="KW-1003">Cell membrane</keyword>
<dbReference type="GO" id="GO:0005886">
    <property type="term" value="C:plasma membrane"/>
    <property type="evidence" value="ECO:0007669"/>
    <property type="project" value="UniProtKB-SubCell"/>
</dbReference>
<dbReference type="CDD" id="cd17320">
    <property type="entry name" value="MFS_MdfA_MDR_like"/>
    <property type="match status" value="1"/>
</dbReference>
<dbReference type="InterPro" id="IPR036259">
    <property type="entry name" value="MFS_trans_sf"/>
</dbReference>
<dbReference type="Gene3D" id="1.20.1720.10">
    <property type="entry name" value="Multidrug resistance protein D"/>
    <property type="match status" value="1"/>
</dbReference>
<keyword evidence="3 8" id="KW-0813">Transport</keyword>
<keyword evidence="7 8" id="KW-0472">Membrane</keyword>
<keyword evidence="6 8" id="KW-1133">Transmembrane helix</keyword>
<sequence length="405" mass="43354">MSVHLIRTALVLGFISAIGPFAIDMYLPALPAIAKDLHANEAAVQMSLMVFFLATALMQMFCGPFSDIYGRKLPLYLGLVLFAAGSVGSALATNIEMLIFFRFVQGIGASAGMVVPRAIVRDLYTGADAARLMSMLMLVFSISPILAPLTGSFIIDDFGWRGVFWAVLLAAILGLALVCFAQEETRPVEKRISGGVGRALRGYALLIRDSKFIGLTCIGGFCMAAFFVYLANSSFIFMDKYGLSPREYSLVFSVNAISFFGASQFNGMLASRYGLNRLVAYAITGYLVTMITMVLAALLLSQSLWVIMTFLFIGNAFLGLVLPGTSVLALDDHGEIAGTAAALLGTLQLLVAAAAMGLSSFIMNGTVLPMLVAIALCGFSGWVLAYLTIMRHGLKKPASPETIIR</sequence>
<reference evidence="10 11" key="1">
    <citation type="submission" date="2018-06" db="EMBL/GenBank/DDBJ databases">
        <title>Genomic Encyclopedia of Type Strains, Phase IV (KMG-IV): sequencing the most valuable type-strain genomes for metagenomic binning, comparative biology and taxonomic classification.</title>
        <authorList>
            <person name="Goeker M."/>
        </authorList>
    </citation>
    <scope>NUCLEOTIDE SEQUENCE [LARGE SCALE GENOMIC DNA]</scope>
    <source>
        <strain evidence="10 11">DSM 25619</strain>
    </source>
</reference>
<dbReference type="PROSITE" id="PS50850">
    <property type="entry name" value="MFS"/>
    <property type="match status" value="1"/>
</dbReference>
<protein>
    <recommendedName>
        <fullName evidence="8">Bcr/CflA family efflux transporter</fullName>
    </recommendedName>
</protein>
<feature type="transmembrane region" description="Helical" evidence="8">
    <location>
        <begin position="212"/>
        <end position="230"/>
    </location>
</feature>
<feature type="transmembrane region" description="Helical" evidence="8">
    <location>
        <begin position="161"/>
        <end position="181"/>
    </location>
</feature>
<evidence type="ECO:0000256" key="2">
    <source>
        <dbReference type="ARBA" id="ARBA00006236"/>
    </source>
</evidence>
<evidence type="ECO:0000256" key="1">
    <source>
        <dbReference type="ARBA" id="ARBA00004651"/>
    </source>
</evidence>
<dbReference type="FunFam" id="1.20.1720.10:FF:000005">
    <property type="entry name" value="Bcr/CflA family efflux transporter"/>
    <property type="match status" value="1"/>
</dbReference>
<evidence type="ECO:0000313" key="10">
    <source>
        <dbReference type="EMBL" id="RBO94904.1"/>
    </source>
</evidence>
<dbReference type="Proteomes" id="UP000252893">
    <property type="component" value="Unassembled WGS sequence"/>
</dbReference>
<comment type="similarity">
    <text evidence="2 8">Belongs to the major facilitator superfamily. Bcr/CmlA family.</text>
</comment>
<evidence type="ECO:0000256" key="7">
    <source>
        <dbReference type="ARBA" id="ARBA00023136"/>
    </source>
</evidence>
<dbReference type="OrthoDB" id="9800416at2"/>
<dbReference type="GO" id="GO:0042910">
    <property type="term" value="F:xenobiotic transmembrane transporter activity"/>
    <property type="evidence" value="ECO:0007669"/>
    <property type="project" value="InterPro"/>
</dbReference>
<dbReference type="Pfam" id="PF07690">
    <property type="entry name" value="MFS_1"/>
    <property type="match status" value="1"/>
</dbReference>
<dbReference type="EMBL" id="QNRH01000004">
    <property type="protein sequence ID" value="RBO94904.1"/>
    <property type="molecule type" value="Genomic_DNA"/>
</dbReference>
<evidence type="ECO:0000256" key="8">
    <source>
        <dbReference type="RuleBase" id="RU365088"/>
    </source>
</evidence>
<feature type="domain" description="Major facilitator superfamily (MFS) profile" evidence="9">
    <location>
        <begin position="5"/>
        <end position="393"/>
    </location>
</feature>
<dbReference type="InterPro" id="IPR011701">
    <property type="entry name" value="MFS"/>
</dbReference>
<feature type="transmembrane region" description="Helical" evidence="8">
    <location>
        <begin position="99"/>
        <end position="120"/>
    </location>
</feature>
<evidence type="ECO:0000256" key="3">
    <source>
        <dbReference type="ARBA" id="ARBA00022448"/>
    </source>
</evidence>
<feature type="transmembrane region" description="Helical" evidence="8">
    <location>
        <begin position="250"/>
        <end position="271"/>
    </location>
</feature>
<dbReference type="NCBIfam" id="TIGR00710">
    <property type="entry name" value="efflux_Bcr_CflA"/>
    <property type="match status" value="1"/>
</dbReference>
<evidence type="ECO:0000256" key="5">
    <source>
        <dbReference type="ARBA" id="ARBA00022692"/>
    </source>
</evidence>
<dbReference type="SUPFAM" id="SSF103473">
    <property type="entry name" value="MFS general substrate transporter"/>
    <property type="match status" value="1"/>
</dbReference>
<dbReference type="GO" id="GO:1990961">
    <property type="term" value="P:xenobiotic detoxification by transmembrane export across the plasma membrane"/>
    <property type="evidence" value="ECO:0007669"/>
    <property type="project" value="InterPro"/>
</dbReference>
<feature type="transmembrane region" description="Helical" evidence="8">
    <location>
        <begin position="5"/>
        <end position="23"/>
    </location>
</feature>
<keyword evidence="5 8" id="KW-0812">Transmembrane</keyword>
<name>A0A366E066_9HYPH</name>
<dbReference type="RefSeq" id="WP_113944761.1">
    <property type="nucleotide sequence ID" value="NZ_JBHEEG010000001.1"/>
</dbReference>
<keyword evidence="11" id="KW-1185">Reference proteome</keyword>
<proteinExistence type="inferred from homology"/>
<comment type="caution">
    <text evidence="10">The sequence shown here is derived from an EMBL/GenBank/DDBJ whole genome shotgun (WGS) entry which is preliminary data.</text>
</comment>
<keyword evidence="8" id="KW-0997">Cell inner membrane</keyword>
<dbReference type="InterPro" id="IPR020846">
    <property type="entry name" value="MFS_dom"/>
</dbReference>
<feature type="transmembrane region" description="Helical" evidence="8">
    <location>
        <begin position="368"/>
        <end position="389"/>
    </location>
</feature>
<accession>A0A366E066</accession>
<feature type="transmembrane region" description="Helical" evidence="8">
    <location>
        <begin position="278"/>
        <end position="299"/>
    </location>
</feature>
<feature type="transmembrane region" description="Helical" evidence="8">
    <location>
        <begin position="43"/>
        <end position="61"/>
    </location>
</feature>
<dbReference type="InterPro" id="IPR004812">
    <property type="entry name" value="Efflux_drug-R_Bcr/CmlA"/>
</dbReference>
<feature type="transmembrane region" description="Helical" evidence="8">
    <location>
        <begin position="73"/>
        <end position="93"/>
    </location>
</feature>
<feature type="transmembrane region" description="Helical" evidence="8">
    <location>
        <begin position="132"/>
        <end position="155"/>
    </location>
</feature>
<gene>
    <name evidence="10" type="ORF">DFR47_104265</name>
</gene>